<keyword evidence="3" id="KW-1185">Reference proteome</keyword>
<evidence type="ECO:0000259" key="1">
    <source>
        <dbReference type="PROSITE" id="PS50126"/>
    </source>
</evidence>
<dbReference type="Gene3D" id="2.40.50.140">
    <property type="entry name" value="Nucleic acid-binding proteins"/>
    <property type="match status" value="1"/>
</dbReference>
<evidence type="ECO:0000313" key="3">
    <source>
        <dbReference type="Proteomes" id="UP001589854"/>
    </source>
</evidence>
<dbReference type="EMBL" id="JBHLVO010000024">
    <property type="protein sequence ID" value="MFC0273774.1"/>
    <property type="molecule type" value="Genomic_DNA"/>
</dbReference>
<dbReference type="PROSITE" id="PS50126">
    <property type="entry name" value="S1"/>
    <property type="match status" value="1"/>
</dbReference>
<reference evidence="2 3" key="1">
    <citation type="submission" date="2024-09" db="EMBL/GenBank/DDBJ databases">
        <authorList>
            <person name="Sun Q."/>
            <person name="Mori K."/>
        </authorList>
    </citation>
    <scope>NUCLEOTIDE SEQUENCE [LARGE SCALE GENOMIC DNA]</scope>
    <source>
        <strain evidence="2 3">CCM 7228</strain>
    </source>
</reference>
<dbReference type="InterPro" id="IPR012340">
    <property type="entry name" value="NA-bd_OB-fold"/>
</dbReference>
<sequence length="300" mass="34354">MTEVLNQSWTNDVELETLARARRNREIVKGVVRSLGIKTRKVLENGKYVPKEMEIATFLLEGGIKAYCPAHEFSSHEFKSLTGFVGTIQEFIIEDIDLEEKVAIVSVKKADEIKKEFLWNDLEYLERKGELDNKIYKGTVAGFNPETERIFIRVNGVDCFMLKYDWDHGRVRDISSSIERGTEIEVKVLRIDKERELVQVSRKATIADPFKSLEQLMKDDEAIAGKVTTVHSIHGVFVQLDVGLEVKGMKPRNIEEPIVGDIVTCKIKEIDKKKRHCKVVIIGYPRGKKKRKDLGGFLFE</sequence>
<dbReference type="SUPFAM" id="SSF50249">
    <property type="entry name" value="Nucleic acid-binding proteins"/>
    <property type="match status" value="1"/>
</dbReference>
<evidence type="ECO:0000313" key="2">
    <source>
        <dbReference type="EMBL" id="MFC0273774.1"/>
    </source>
</evidence>
<protein>
    <submittedName>
        <fullName evidence="2">S1 RNA-binding domain-containing protein</fullName>
    </submittedName>
</protein>
<feature type="domain" description="S1 motif" evidence="1">
    <location>
        <begin position="133"/>
        <end position="203"/>
    </location>
</feature>
<proteinExistence type="predicted"/>
<dbReference type="Pfam" id="PF00575">
    <property type="entry name" value="S1"/>
    <property type="match status" value="1"/>
</dbReference>
<dbReference type="InterPro" id="IPR003029">
    <property type="entry name" value="S1_domain"/>
</dbReference>
<dbReference type="Proteomes" id="UP001589854">
    <property type="component" value="Unassembled WGS sequence"/>
</dbReference>
<accession>A0ABV6GKV3</accession>
<gene>
    <name evidence="2" type="ORF">ACFFIX_20515</name>
</gene>
<organism evidence="2 3">
    <name type="scientific">Metabacillus herbersteinensis</name>
    <dbReference type="NCBI Taxonomy" id="283816"/>
    <lineage>
        <taxon>Bacteria</taxon>
        <taxon>Bacillati</taxon>
        <taxon>Bacillota</taxon>
        <taxon>Bacilli</taxon>
        <taxon>Bacillales</taxon>
        <taxon>Bacillaceae</taxon>
        <taxon>Metabacillus</taxon>
    </lineage>
</organism>
<dbReference type="RefSeq" id="WP_378937407.1">
    <property type="nucleotide sequence ID" value="NZ_JBHLVO010000024.1"/>
</dbReference>
<dbReference type="SMART" id="SM00316">
    <property type="entry name" value="S1"/>
    <property type="match status" value="2"/>
</dbReference>
<comment type="caution">
    <text evidence="2">The sequence shown here is derived from an EMBL/GenBank/DDBJ whole genome shotgun (WGS) entry which is preliminary data.</text>
</comment>
<name>A0ABV6GKV3_9BACI</name>